<proteinExistence type="predicted"/>
<dbReference type="InterPro" id="IPR019038">
    <property type="entry name" value="POLD3"/>
</dbReference>
<organism evidence="6 7">
    <name type="scientific">Lates japonicus</name>
    <name type="common">Japanese lates</name>
    <dbReference type="NCBI Taxonomy" id="270547"/>
    <lineage>
        <taxon>Eukaryota</taxon>
        <taxon>Metazoa</taxon>
        <taxon>Chordata</taxon>
        <taxon>Craniata</taxon>
        <taxon>Vertebrata</taxon>
        <taxon>Euteleostomi</taxon>
        <taxon>Actinopterygii</taxon>
        <taxon>Neopterygii</taxon>
        <taxon>Teleostei</taxon>
        <taxon>Neoteleostei</taxon>
        <taxon>Acanthomorphata</taxon>
        <taxon>Carangaria</taxon>
        <taxon>Carangaria incertae sedis</taxon>
        <taxon>Centropomidae</taxon>
        <taxon>Lates</taxon>
    </lineage>
</organism>
<dbReference type="AlphaFoldDB" id="A0AAD3R0T7"/>
<dbReference type="PANTHER" id="PTHR17598:SF13">
    <property type="entry name" value="DNA POLYMERASE DELTA SUBUNIT 3"/>
    <property type="match status" value="1"/>
</dbReference>
<evidence type="ECO:0000256" key="1">
    <source>
        <dbReference type="ARBA" id="ARBA00004123"/>
    </source>
</evidence>
<dbReference type="FunFam" id="3.90.1030.20:FF:000002">
    <property type="entry name" value="DNA polymerase delta subunit"/>
    <property type="match status" value="1"/>
</dbReference>
<feature type="compositionally biased region" description="Basic and acidic residues" evidence="5">
    <location>
        <begin position="239"/>
        <end position="250"/>
    </location>
</feature>
<dbReference type="Gene3D" id="3.90.1030.20">
    <property type="entry name" value="DNA polymerase delta, p66 (Cdc27) subunit, wHTH domain"/>
    <property type="match status" value="1"/>
</dbReference>
<dbReference type="GO" id="GO:0003887">
    <property type="term" value="F:DNA-directed DNA polymerase activity"/>
    <property type="evidence" value="ECO:0007669"/>
    <property type="project" value="TreeGrafter"/>
</dbReference>
<feature type="compositionally biased region" description="Low complexity" evidence="5">
    <location>
        <begin position="252"/>
        <end position="261"/>
    </location>
</feature>
<protein>
    <recommendedName>
        <fullName evidence="2">DNA polymerase delta subunit 3</fullName>
    </recommendedName>
</protein>
<dbReference type="InterPro" id="IPR041913">
    <property type="entry name" value="POLD3_sf"/>
</dbReference>
<keyword evidence="3" id="KW-0235">DNA replication</keyword>
<dbReference type="EMBL" id="BRZM01000010">
    <property type="protein sequence ID" value="GLD50730.1"/>
    <property type="molecule type" value="Genomic_DNA"/>
</dbReference>
<comment type="subcellular location">
    <subcellularLocation>
        <location evidence="1">Nucleus</location>
    </subcellularLocation>
</comment>
<dbReference type="GO" id="GO:1904161">
    <property type="term" value="P:DNA synthesis involved in UV-damage excision repair"/>
    <property type="evidence" value="ECO:0007669"/>
    <property type="project" value="TreeGrafter"/>
</dbReference>
<dbReference type="Proteomes" id="UP001279410">
    <property type="component" value="Unassembled WGS sequence"/>
</dbReference>
<evidence type="ECO:0000256" key="5">
    <source>
        <dbReference type="SAM" id="MobiDB-lite"/>
    </source>
</evidence>
<feature type="compositionally biased region" description="Basic and acidic residues" evidence="5">
    <location>
        <begin position="332"/>
        <end position="348"/>
    </location>
</feature>
<accession>A0AAD3R0T7</accession>
<name>A0AAD3R0T7_LATJO</name>
<dbReference type="GO" id="GO:0043625">
    <property type="term" value="C:delta DNA polymerase complex"/>
    <property type="evidence" value="ECO:0007669"/>
    <property type="project" value="InterPro"/>
</dbReference>
<dbReference type="GO" id="GO:0006271">
    <property type="term" value="P:DNA strand elongation involved in DNA replication"/>
    <property type="evidence" value="ECO:0007669"/>
    <property type="project" value="TreeGrafter"/>
</dbReference>
<feature type="compositionally biased region" description="Basic and acidic residues" evidence="5">
    <location>
        <begin position="199"/>
        <end position="212"/>
    </location>
</feature>
<dbReference type="GO" id="GO:0006297">
    <property type="term" value="P:nucleotide-excision repair, DNA gap filling"/>
    <property type="evidence" value="ECO:0007669"/>
    <property type="project" value="TreeGrafter"/>
</dbReference>
<reference evidence="6" key="1">
    <citation type="submission" date="2022-08" db="EMBL/GenBank/DDBJ databases">
        <title>Genome sequencing of akame (Lates japonicus).</title>
        <authorList>
            <person name="Hashiguchi Y."/>
            <person name="Takahashi H."/>
        </authorList>
    </citation>
    <scope>NUCLEOTIDE SEQUENCE</scope>
    <source>
        <strain evidence="6">Kochi</strain>
    </source>
</reference>
<keyword evidence="4" id="KW-0539">Nucleus</keyword>
<evidence type="ECO:0000313" key="7">
    <source>
        <dbReference type="Proteomes" id="UP001279410"/>
    </source>
</evidence>
<dbReference type="PANTHER" id="PTHR17598">
    <property type="entry name" value="DNA POLYMERASE DELTA SUBUNIT 3"/>
    <property type="match status" value="1"/>
</dbReference>
<evidence type="ECO:0000313" key="6">
    <source>
        <dbReference type="EMBL" id="GLD50730.1"/>
    </source>
</evidence>
<feature type="region of interest" description="Disordered" evidence="5">
    <location>
        <begin position="384"/>
        <end position="410"/>
    </location>
</feature>
<keyword evidence="7" id="KW-1185">Reference proteome</keyword>
<dbReference type="Pfam" id="PF09507">
    <property type="entry name" value="CDC27"/>
    <property type="match status" value="1"/>
</dbReference>
<evidence type="ECO:0000256" key="4">
    <source>
        <dbReference type="ARBA" id="ARBA00023242"/>
    </source>
</evidence>
<feature type="compositionally biased region" description="Basic and acidic residues" evidence="5">
    <location>
        <begin position="267"/>
        <end position="295"/>
    </location>
</feature>
<feature type="region of interest" description="Disordered" evidence="5">
    <location>
        <begin position="145"/>
        <end position="357"/>
    </location>
</feature>
<evidence type="ECO:0000256" key="2">
    <source>
        <dbReference type="ARBA" id="ARBA00017589"/>
    </source>
</evidence>
<sequence length="441" mass="49313">MDELYLDNIDEFVNDHNKIVTYKWLSLTLGVHVNTAKQMLYHYLDHKRKESSAQLHATYLVSGKFVDNGQTSHKISVVREDQLEDFKAKMSLIVSVHVYSVQKALLKDSSPLYSVDYDAVKDNLKNCSKYSAICCSSAVPMSSQELQQRREMQRAPTPEPAVKKTGMNGEANLASKPSTKPPKGIMGMFRNKAAPKNQDSGKEVKSEQKEDVPVADAPKSKPAAKTNPMINFFGTQTGKKPDNKTVKEEEAAQTSSTAEQQHQGSQPEEKQEAAAVESPKDIKKDSRSKTKRIEDSDSEEEKMEKKKRRRIKKPEPDSSDEDVVPDSPQQMETREKSPSPVKEVESVSHSHQGVSEVKIRKRRRVLKSRTFVDDEGCIVTEKGYESESYSEAEDDAQATKQAPKGPVPAKLPAIFWVPPARLRALARRQKDGQAAGSGKKR</sequence>
<comment type="caution">
    <text evidence="6">The sequence shown here is derived from an EMBL/GenBank/DDBJ whole genome shotgun (WGS) entry which is preliminary data.</text>
</comment>
<evidence type="ECO:0000256" key="3">
    <source>
        <dbReference type="ARBA" id="ARBA00022705"/>
    </source>
</evidence>
<gene>
    <name evidence="6" type="ORF">AKAME5_000387800</name>
</gene>